<evidence type="ECO:0000313" key="3">
    <source>
        <dbReference type="Proteomes" id="UP001300502"/>
    </source>
</evidence>
<sequence length="127" mass="14213">MSNNINAFINPLFSCHKVSFQDAKKSICWQKKKSRPVNPNSLVIQSVASPPVKANKLFQISCALTSAFAYSSHCLATEGTGEPLGVDDPRVLVVLTIIPILVFLLWLQFNGQQSNDDFLDTYDQRRR</sequence>
<dbReference type="EMBL" id="JANCYU010000031">
    <property type="protein sequence ID" value="KAK4525546.1"/>
    <property type="molecule type" value="Genomic_DNA"/>
</dbReference>
<dbReference type="CDD" id="cd23696">
    <property type="entry name" value="PsbW"/>
    <property type="match status" value="1"/>
</dbReference>
<dbReference type="Proteomes" id="UP001300502">
    <property type="component" value="Unassembled WGS sequence"/>
</dbReference>
<keyword evidence="1" id="KW-0812">Transmembrane</keyword>
<keyword evidence="1" id="KW-0472">Membrane</keyword>
<comment type="caution">
    <text evidence="2">The sequence shown here is derived from an EMBL/GenBank/DDBJ whole genome shotgun (WGS) entry which is preliminary data.</text>
</comment>
<gene>
    <name evidence="2" type="ORF">GAYE_SCF13G3454</name>
</gene>
<protein>
    <recommendedName>
        <fullName evidence="4">PSII 6.1 kDa protein</fullName>
    </recommendedName>
</protein>
<proteinExistence type="predicted"/>
<keyword evidence="1" id="KW-1133">Transmembrane helix</keyword>
<evidence type="ECO:0000313" key="2">
    <source>
        <dbReference type="EMBL" id="KAK4525546.1"/>
    </source>
</evidence>
<evidence type="ECO:0008006" key="4">
    <source>
        <dbReference type="Google" id="ProtNLM"/>
    </source>
</evidence>
<accession>A0AAV9IEC2</accession>
<feature type="transmembrane region" description="Helical" evidence="1">
    <location>
        <begin position="91"/>
        <end position="109"/>
    </location>
</feature>
<evidence type="ECO:0000256" key="1">
    <source>
        <dbReference type="SAM" id="Phobius"/>
    </source>
</evidence>
<keyword evidence="3" id="KW-1185">Reference proteome</keyword>
<name>A0AAV9IEC2_9RHOD</name>
<reference evidence="2 3" key="1">
    <citation type="submission" date="2022-07" db="EMBL/GenBank/DDBJ databases">
        <title>Genome-wide signatures of adaptation to extreme environments.</title>
        <authorList>
            <person name="Cho C.H."/>
            <person name="Yoon H.S."/>
        </authorList>
    </citation>
    <scope>NUCLEOTIDE SEQUENCE [LARGE SCALE GENOMIC DNA]</scope>
    <source>
        <strain evidence="2 3">108.79 E11</strain>
    </source>
</reference>
<organism evidence="2 3">
    <name type="scientific">Galdieria yellowstonensis</name>
    <dbReference type="NCBI Taxonomy" id="3028027"/>
    <lineage>
        <taxon>Eukaryota</taxon>
        <taxon>Rhodophyta</taxon>
        <taxon>Bangiophyceae</taxon>
        <taxon>Galdieriales</taxon>
        <taxon>Galdieriaceae</taxon>
        <taxon>Galdieria</taxon>
    </lineage>
</organism>
<dbReference type="AlphaFoldDB" id="A0AAV9IEC2"/>